<dbReference type="GO" id="GO:0015421">
    <property type="term" value="F:ABC-type oligopeptide transporter activity"/>
    <property type="evidence" value="ECO:0007669"/>
    <property type="project" value="TreeGrafter"/>
</dbReference>
<dbReference type="AlphaFoldDB" id="A0A3S0V0D1"/>
<dbReference type="InterPro" id="IPR003439">
    <property type="entry name" value="ABC_transporter-like_ATP-bd"/>
</dbReference>
<dbReference type="SUPFAM" id="SSF52540">
    <property type="entry name" value="P-loop containing nucleoside triphosphate hydrolases"/>
    <property type="match status" value="1"/>
</dbReference>
<organism evidence="12 13">
    <name type="scientific">Flavobacterium bomense</name>
    <dbReference type="NCBI Taxonomy" id="2497483"/>
    <lineage>
        <taxon>Bacteria</taxon>
        <taxon>Pseudomonadati</taxon>
        <taxon>Bacteroidota</taxon>
        <taxon>Flavobacteriia</taxon>
        <taxon>Flavobacteriales</taxon>
        <taxon>Flavobacteriaceae</taxon>
        <taxon>Flavobacterium</taxon>
    </lineage>
</organism>
<feature type="transmembrane region" description="Helical" evidence="8">
    <location>
        <begin position="284"/>
        <end position="303"/>
    </location>
</feature>
<evidence type="ECO:0000256" key="2">
    <source>
        <dbReference type="ARBA" id="ARBA00022692"/>
    </source>
</evidence>
<feature type="transmembrane region" description="Helical" evidence="8">
    <location>
        <begin position="169"/>
        <end position="191"/>
    </location>
</feature>
<dbReference type="PROSITE" id="PS50929">
    <property type="entry name" value="ABC_TM1F"/>
    <property type="match status" value="1"/>
</dbReference>
<dbReference type="CDD" id="cd02418">
    <property type="entry name" value="Peptidase_C39B"/>
    <property type="match status" value="1"/>
</dbReference>
<evidence type="ECO:0000256" key="6">
    <source>
        <dbReference type="ARBA" id="ARBA00022989"/>
    </source>
</evidence>
<accession>A0A3S0V0D1</accession>
<dbReference type="SMART" id="SM00382">
    <property type="entry name" value="AAA"/>
    <property type="match status" value="1"/>
</dbReference>
<gene>
    <name evidence="12" type="ORF">EKL98_01355</name>
</gene>
<keyword evidence="3" id="KW-0547">Nucleotide-binding</keyword>
<keyword evidence="4" id="KW-0378">Hydrolase</keyword>
<dbReference type="InterPro" id="IPR005074">
    <property type="entry name" value="Peptidase_C39"/>
</dbReference>
<sequence length="724" mass="81216">MASIKIKQHDIKDCGAACLASIGNHYKVNLPIARIRQFANTDKRGTNVLGIIEAAEKMGFSAKGVKGGIDAIDKIPLPAIAHIIVKEQLHHYVVIYKVESSPNPSKGGGTITVMDPAFGKMETYTYEEFQKIWTGVLILFAPNDDFKEYNEKVTPLKRFWDLVQPHKTILIQALAGAILFTVLGLAMSIYIQKITDYVLVEGNRNLLNLLSVSMIFIIILQAYIGSQKSVFVMKTGQLIDAKLILGYYKHLLHLPQRFFDTMQVGEITSRIGDAVKIRSFINEVAIDMIVNIFIVIFSFTLMFTYYWKLALVILLVIPFYGAIYFILNKFNKKVERVIMENAAELQTQLVESVTHIRTVKEFGIEEFSNLKTENKFVKLLFTTYKSGLNSVFAGTSTNFLASIFTVILMWIGSGYVIDRAITPGELFSFYALIGYFTSPVASLIGMNKTAQNALIAADRLFEIMDLEREETENKVELQREKIGDIKFENVTFRYGSRTEVFKNFNAVFKKNETTAIVGESGSGKTTLISLLQNLYPIKEGKIYIGEYDSQFIHYQSLRNCIGAIPQQLNLFSGNIIENIALGDSFPNIQRILDLSKQLGITEFVEKLPNGFETQIGENGAMLSGGQKQRIAIARALYKNPEVLLMDEATSSLDTNSEHIVKEVIDNFKSQGKTVIVIAHRLSTIANADTILVMENGTIVESGNHVALIEQKGKYYDLWNKQGLV</sequence>
<evidence type="ECO:0000259" key="11">
    <source>
        <dbReference type="PROSITE" id="PS50990"/>
    </source>
</evidence>
<dbReference type="GO" id="GO:0008233">
    <property type="term" value="F:peptidase activity"/>
    <property type="evidence" value="ECO:0007669"/>
    <property type="project" value="InterPro"/>
</dbReference>
<feature type="domain" description="ABC transmembrane type-1" evidence="10">
    <location>
        <begin position="171"/>
        <end position="452"/>
    </location>
</feature>
<evidence type="ECO:0000256" key="5">
    <source>
        <dbReference type="ARBA" id="ARBA00022840"/>
    </source>
</evidence>
<dbReference type="RefSeq" id="WP_126561348.1">
    <property type="nucleotide sequence ID" value="NZ_RYDJ01000001.1"/>
</dbReference>
<keyword evidence="7 8" id="KW-0472">Membrane</keyword>
<dbReference type="GO" id="GO:0005886">
    <property type="term" value="C:plasma membrane"/>
    <property type="evidence" value="ECO:0007669"/>
    <property type="project" value="UniProtKB-SubCell"/>
</dbReference>
<keyword evidence="2 8" id="KW-0812">Transmembrane</keyword>
<dbReference type="Pfam" id="PF00005">
    <property type="entry name" value="ABC_tran"/>
    <property type="match status" value="1"/>
</dbReference>
<feature type="transmembrane region" description="Helical" evidence="8">
    <location>
        <begin position="399"/>
        <end position="417"/>
    </location>
</feature>
<keyword evidence="6 8" id="KW-1133">Transmembrane helix</keyword>
<dbReference type="GO" id="GO:0006508">
    <property type="term" value="P:proteolysis"/>
    <property type="evidence" value="ECO:0007669"/>
    <property type="project" value="InterPro"/>
</dbReference>
<dbReference type="Gene3D" id="3.90.70.10">
    <property type="entry name" value="Cysteine proteinases"/>
    <property type="match status" value="1"/>
</dbReference>
<dbReference type="PROSITE" id="PS50893">
    <property type="entry name" value="ABC_TRANSPORTER_2"/>
    <property type="match status" value="1"/>
</dbReference>
<dbReference type="Gene3D" id="3.40.50.300">
    <property type="entry name" value="P-loop containing nucleotide triphosphate hydrolases"/>
    <property type="match status" value="1"/>
</dbReference>
<evidence type="ECO:0000256" key="8">
    <source>
        <dbReference type="SAM" id="Phobius"/>
    </source>
</evidence>
<feature type="transmembrane region" description="Helical" evidence="8">
    <location>
        <begin position="309"/>
        <end position="327"/>
    </location>
</feature>
<evidence type="ECO:0000256" key="1">
    <source>
        <dbReference type="ARBA" id="ARBA00004651"/>
    </source>
</evidence>
<dbReference type="CDD" id="cd18570">
    <property type="entry name" value="ABC_6TM_PCAT1_LagD_like"/>
    <property type="match status" value="1"/>
</dbReference>
<evidence type="ECO:0000259" key="10">
    <source>
        <dbReference type="PROSITE" id="PS50929"/>
    </source>
</evidence>
<dbReference type="PANTHER" id="PTHR43394:SF1">
    <property type="entry name" value="ATP-BINDING CASSETTE SUB-FAMILY B MEMBER 10, MITOCHONDRIAL"/>
    <property type="match status" value="1"/>
</dbReference>
<feature type="domain" description="ABC transporter" evidence="9">
    <location>
        <begin position="485"/>
        <end position="720"/>
    </location>
</feature>
<feature type="transmembrane region" description="Helical" evidence="8">
    <location>
        <begin position="429"/>
        <end position="446"/>
    </location>
</feature>
<evidence type="ECO:0000256" key="3">
    <source>
        <dbReference type="ARBA" id="ARBA00022741"/>
    </source>
</evidence>
<evidence type="ECO:0000259" key="9">
    <source>
        <dbReference type="PROSITE" id="PS50893"/>
    </source>
</evidence>
<dbReference type="InterPro" id="IPR011527">
    <property type="entry name" value="ABC1_TM_dom"/>
</dbReference>
<dbReference type="SUPFAM" id="SSF90123">
    <property type="entry name" value="ABC transporter transmembrane region"/>
    <property type="match status" value="1"/>
</dbReference>
<dbReference type="InterPro" id="IPR017871">
    <property type="entry name" value="ABC_transporter-like_CS"/>
</dbReference>
<protein>
    <submittedName>
        <fullName evidence="12">Peptidase domain-containing ABC transporter</fullName>
    </submittedName>
</protein>
<comment type="subcellular location">
    <subcellularLocation>
        <location evidence="1">Cell membrane</location>
        <topology evidence="1">Multi-pass membrane protein</topology>
    </subcellularLocation>
</comment>
<dbReference type="Gene3D" id="1.20.1560.10">
    <property type="entry name" value="ABC transporter type 1, transmembrane domain"/>
    <property type="match status" value="1"/>
</dbReference>
<dbReference type="GO" id="GO:0005524">
    <property type="term" value="F:ATP binding"/>
    <property type="evidence" value="ECO:0007669"/>
    <property type="project" value="UniProtKB-KW"/>
</dbReference>
<feature type="domain" description="Peptidase C39" evidence="11">
    <location>
        <begin position="8"/>
        <end position="140"/>
    </location>
</feature>
<evidence type="ECO:0000313" key="12">
    <source>
        <dbReference type="EMBL" id="RTZ07994.1"/>
    </source>
</evidence>
<comment type="caution">
    <text evidence="12">The sequence shown here is derived from an EMBL/GenBank/DDBJ whole genome shotgun (WGS) entry which is preliminary data.</text>
</comment>
<keyword evidence="5" id="KW-0067">ATP-binding</keyword>
<keyword evidence="13" id="KW-1185">Reference proteome</keyword>
<dbReference type="FunFam" id="3.40.50.300:FF:000218">
    <property type="entry name" value="Multidrug ABC transporter ATP-binding protein"/>
    <property type="match status" value="1"/>
</dbReference>
<feature type="transmembrane region" description="Helical" evidence="8">
    <location>
        <begin position="206"/>
        <end position="224"/>
    </location>
</feature>
<name>A0A3S0V0D1_9FLAO</name>
<dbReference type="InterPro" id="IPR003593">
    <property type="entry name" value="AAA+_ATPase"/>
</dbReference>
<dbReference type="InterPro" id="IPR036640">
    <property type="entry name" value="ABC1_TM_sf"/>
</dbReference>
<reference evidence="12 13" key="1">
    <citation type="submission" date="2018-12" db="EMBL/GenBank/DDBJ databases">
        <title>Flavobacterium sp. nov., isolated from glacier ice.</title>
        <authorList>
            <person name="Liu Q."/>
            <person name="Xin Y.-H."/>
        </authorList>
    </citation>
    <scope>NUCLEOTIDE SEQUENCE [LARGE SCALE GENOMIC DNA]</scope>
    <source>
        <strain evidence="12 13">RB1N8</strain>
    </source>
</reference>
<evidence type="ECO:0000256" key="7">
    <source>
        <dbReference type="ARBA" id="ARBA00023136"/>
    </source>
</evidence>
<dbReference type="EMBL" id="RYDJ01000001">
    <property type="protein sequence ID" value="RTZ07994.1"/>
    <property type="molecule type" value="Genomic_DNA"/>
</dbReference>
<dbReference type="InterPro" id="IPR039421">
    <property type="entry name" value="Type_1_exporter"/>
</dbReference>
<dbReference type="PROSITE" id="PS00211">
    <property type="entry name" value="ABC_TRANSPORTER_1"/>
    <property type="match status" value="1"/>
</dbReference>
<evidence type="ECO:0000313" key="13">
    <source>
        <dbReference type="Proteomes" id="UP000280825"/>
    </source>
</evidence>
<dbReference type="PANTHER" id="PTHR43394">
    <property type="entry name" value="ATP-DEPENDENT PERMEASE MDL1, MITOCHONDRIAL"/>
    <property type="match status" value="1"/>
</dbReference>
<dbReference type="InterPro" id="IPR027417">
    <property type="entry name" value="P-loop_NTPase"/>
</dbReference>
<dbReference type="Pfam" id="PF00664">
    <property type="entry name" value="ABC_membrane"/>
    <property type="match status" value="1"/>
</dbReference>
<dbReference type="Proteomes" id="UP000280825">
    <property type="component" value="Unassembled WGS sequence"/>
</dbReference>
<proteinExistence type="predicted"/>
<dbReference type="Pfam" id="PF03412">
    <property type="entry name" value="Peptidase_C39"/>
    <property type="match status" value="1"/>
</dbReference>
<evidence type="ECO:0000256" key="4">
    <source>
        <dbReference type="ARBA" id="ARBA00022801"/>
    </source>
</evidence>
<dbReference type="GO" id="GO:0016887">
    <property type="term" value="F:ATP hydrolysis activity"/>
    <property type="evidence" value="ECO:0007669"/>
    <property type="project" value="InterPro"/>
</dbReference>
<dbReference type="PROSITE" id="PS50990">
    <property type="entry name" value="PEPTIDASE_C39"/>
    <property type="match status" value="1"/>
</dbReference>